<accession>A0A919AX93</accession>
<feature type="domain" description="Flagellar protein FlgJ N-terminal" evidence="1">
    <location>
        <begin position="56"/>
        <end position="101"/>
    </location>
</feature>
<organism evidence="2 3">
    <name type="scientific">Kordiimonas sediminis</name>
    <dbReference type="NCBI Taxonomy" id="1735581"/>
    <lineage>
        <taxon>Bacteria</taxon>
        <taxon>Pseudomonadati</taxon>
        <taxon>Pseudomonadota</taxon>
        <taxon>Alphaproteobacteria</taxon>
        <taxon>Kordiimonadales</taxon>
        <taxon>Kordiimonadaceae</taxon>
        <taxon>Kordiimonas</taxon>
    </lineage>
</organism>
<dbReference type="Proteomes" id="UP000630923">
    <property type="component" value="Unassembled WGS sequence"/>
</dbReference>
<dbReference type="InterPro" id="IPR019301">
    <property type="entry name" value="Flagellar_prot_FlgJ_N"/>
</dbReference>
<dbReference type="EMBL" id="BNCI01000002">
    <property type="protein sequence ID" value="GHF29441.1"/>
    <property type="molecule type" value="Genomic_DNA"/>
</dbReference>
<evidence type="ECO:0000313" key="3">
    <source>
        <dbReference type="Proteomes" id="UP000630923"/>
    </source>
</evidence>
<protein>
    <recommendedName>
        <fullName evidence="1">Flagellar protein FlgJ N-terminal domain-containing protein</fullName>
    </recommendedName>
</protein>
<name>A0A919AX93_9PROT</name>
<gene>
    <name evidence="2" type="ORF">GCM10017044_25880</name>
</gene>
<reference evidence="2" key="1">
    <citation type="journal article" date="2014" name="Int. J. Syst. Evol. Microbiol.">
        <title>Complete genome sequence of Corynebacterium casei LMG S-19264T (=DSM 44701T), isolated from a smear-ripened cheese.</title>
        <authorList>
            <consortium name="US DOE Joint Genome Institute (JGI-PGF)"/>
            <person name="Walter F."/>
            <person name="Albersmeier A."/>
            <person name="Kalinowski J."/>
            <person name="Ruckert C."/>
        </authorList>
    </citation>
    <scope>NUCLEOTIDE SEQUENCE</scope>
    <source>
        <strain evidence="2">KCTC 42590</strain>
    </source>
</reference>
<evidence type="ECO:0000259" key="1">
    <source>
        <dbReference type="Pfam" id="PF10135"/>
    </source>
</evidence>
<keyword evidence="3" id="KW-1185">Reference proteome</keyword>
<reference evidence="2" key="2">
    <citation type="submission" date="2020-09" db="EMBL/GenBank/DDBJ databases">
        <authorList>
            <person name="Sun Q."/>
            <person name="Kim S."/>
        </authorList>
    </citation>
    <scope>NUCLEOTIDE SEQUENCE</scope>
    <source>
        <strain evidence="2">KCTC 42590</strain>
    </source>
</reference>
<evidence type="ECO:0000313" key="2">
    <source>
        <dbReference type="EMBL" id="GHF29441.1"/>
    </source>
</evidence>
<dbReference type="Pfam" id="PF10135">
    <property type="entry name" value="Rod-binding"/>
    <property type="match status" value="1"/>
</dbReference>
<proteinExistence type="predicted"/>
<dbReference type="AlphaFoldDB" id="A0A919AX93"/>
<sequence length="109" mass="11475">MQTMMVNIASDQARSAQATAGQAALLGKAKGADKDALREAAVDFEAVFISQLLSPMFETVGTDELMGGGQAEGIFRSMMVDSVSKEVARNGGIGLADNIYAELLKFQEA</sequence>
<comment type="caution">
    <text evidence="2">The sequence shown here is derived from an EMBL/GenBank/DDBJ whole genome shotgun (WGS) entry which is preliminary data.</text>
</comment>
<dbReference type="RefSeq" id="WP_191253595.1">
    <property type="nucleotide sequence ID" value="NZ_BNCI01000002.1"/>
</dbReference>